<gene>
    <name evidence="2" type="ORF">NDU88_003774</name>
</gene>
<organism evidence="2 3">
    <name type="scientific">Pleurodeles waltl</name>
    <name type="common">Iberian ribbed newt</name>
    <dbReference type="NCBI Taxonomy" id="8319"/>
    <lineage>
        <taxon>Eukaryota</taxon>
        <taxon>Metazoa</taxon>
        <taxon>Chordata</taxon>
        <taxon>Craniata</taxon>
        <taxon>Vertebrata</taxon>
        <taxon>Euteleostomi</taxon>
        <taxon>Amphibia</taxon>
        <taxon>Batrachia</taxon>
        <taxon>Caudata</taxon>
        <taxon>Salamandroidea</taxon>
        <taxon>Salamandridae</taxon>
        <taxon>Pleurodelinae</taxon>
        <taxon>Pleurodeles</taxon>
    </lineage>
</organism>
<feature type="region of interest" description="Disordered" evidence="1">
    <location>
        <begin position="45"/>
        <end position="72"/>
    </location>
</feature>
<sequence length="214" mass="23513">MSAACNEFVAVIWHHCARLPAQPPGPLPHPHCLLMMPAPSRHLRLRRSGERPPAAPVSTSRRQKGEAGPGVKDELLKSVNWRTCWHSCRGNTAAVCKACGLAVTPSYAPQPSVPRLSHRRWHWALCLAGWLRPLRTRQDLRPEWGYYAEVFLARGSDFLANQAADTSGRLRGRARGVITAHSDCLRSGPVMPPRGTQPGVTVDGILGGDSKRQM</sequence>
<dbReference type="Proteomes" id="UP001066276">
    <property type="component" value="Chromosome 4_1"/>
</dbReference>
<proteinExistence type="predicted"/>
<accession>A0AAV7T7P8</accession>
<dbReference type="EMBL" id="JANPWB010000007">
    <property type="protein sequence ID" value="KAJ1171917.1"/>
    <property type="molecule type" value="Genomic_DNA"/>
</dbReference>
<evidence type="ECO:0000256" key="1">
    <source>
        <dbReference type="SAM" id="MobiDB-lite"/>
    </source>
</evidence>
<keyword evidence="3" id="KW-1185">Reference proteome</keyword>
<dbReference type="AlphaFoldDB" id="A0AAV7T7P8"/>
<reference evidence="2" key="1">
    <citation type="journal article" date="2022" name="bioRxiv">
        <title>Sequencing and chromosome-scale assembly of the giantPleurodeles waltlgenome.</title>
        <authorList>
            <person name="Brown T."/>
            <person name="Elewa A."/>
            <person name="Iarovenko S."/>
            <person name="Subramanian E."/>
            <person name="Araus A.J."/>
            <person name="Petzold A."/>
            <person name="Susuki M."/>
            <person name="Suzuki K.-i.T."/>
            <person name="Hayashi T."/>
            <person name="Toyoda A."/>
            <person name="Oliveira C."/>
            <person name="Osipova E."/>
            <person name="Leigh N.D."/>
            <person name="Simon A."/>
            <person name="Yun M.H."/>
        </authorList>
    </citation>
    <scope>NUCLEOTIDE SEQUENCE</scope>
    <source>
        <strain evidence="2">20211129_DDA</strain>
        <tissue evidence="2">Liver</tissue>
    </source>
</reference>
<protein>
    <recommendedName>
        <fullName evidence="4">PARP-type domain-containing protein</fullName>
    </recommendedName>
</protein>
<evidence type="ECO:0000313" key="3">
    <source>
        <dbReference type="Proteomes" id="UP001066276"/>
    </source>
</evidence>
<name>A0AAV7T7P8_PLEWA</name>
<evidence type="ECO:0000313" key="2">
    <source>
        <dbReference type="EMBL" id="KAJ1171917.1"/>
    </source>
</evidence>
<evidence type="ECO:0008006" key="4">
    <source>
        <dbReference type="Google" id="ProtNLM"/>
    </source>
</evidence>
<feature type="region of interest" description="Disordered" evidence="1">
    <location>
        <begin position="187"/>
        <end position="214"/>
    </location>
</feature>
<comment type="caution">
    <text evidence="2">The sequence shown here is derived from an EMBL/GenBank/DDBJ whole genome shotgun (WGS) entry which is preliminary data.</text>
</comment>